<sequence length="343" mass="37520">MDDTGLPELADFPDEETSLARSLKIATWVMFAIASTFLVLRFVCQVYGRRKLWWDDGLLIICWAVLVANAATTTRAVDAFDWGLPSAFLTLEKIEAVILYRLIRVTLAALTSAWAQSALGLSLTRVTEGWMRTLVFAILAMVNLVALSRVFLTWFQCTPASGKWEVSVRITSCVDEKATEIYYPAFCAAYSAAMDIVLTVIGMKFLVVGQRTNRWERASRVLFVALGVFAAITAIVRASKLEPLNGSMIDHMTVLDIWEIAEGPVLIAVACIPALRFLTRDTKSRAEPVDAAPNVSELDGTAIYAPNAGYYGPEKGQWQGTESGSQGSSRGAGNTQTQCAELP</sequence>
<evidence type="ECO:0000256" key="6">
    <source>
        <dbReference type="SAM" id="MobiDB-lite"/>
    </source>
</evidence>
<dbReference type="KEGG" id="sapo:SAPIO_CDS4709"/>
<evidence type="ECO:0000313" key="9">
    <source>
        <dbReference type="EMBL" id="KEZ43273.1"/>
    </source>
</evidence>
<dbReference type="RefSeq" id="XP_016643072.1">
    <property type="nucleotide sequence ID" value="XM_016787193.1"/>
</dbReference>
<evidence type="ECO:0000259" key="8">
    <source>
        <dbReference type="Pfam" id="PF20684"/>
    </source>
</evidence>
<comment type="similarity">
    <text evidence="5">Belongs to the SAT4 family.</text>
</comment>
<proteinExistence type="inferred from homology"/>
<name>A0A084G7G1_PSEDA</name>
<dbReference type="Pfam" id="PF20684">
    <property type="entry name" value="Fung_rhodopsin"/>
    <property type="match status" value="1"/>
</dbReference>
<dbReference type="OrthoDB" id="5417887at2759"/>
<feature type="region of interest" description="Disordered" evidence="6">
    <location>
        <begin position="314"/>
        <end position="343"/>
    </location>
</feature>
<evidence type="ECO:0000256" key="5">
    <source>
        <dbReference type="ARBA" id="ARBA00038359"/>
    </source>
</evidence>
<feature type="transmembrane region" description="Helical" evidence="7">
    <location>
        <begin position="25"/>
        <end position="44"/>
    </location>
</feature>
<dbReference type="AlphaFoldDB" id="A0A084G7G1"/>
<dbReference type="EMBL" id="JOWA01000094">
    <property type="protein sequence ID" value="KEZ43273.1"/>
    <property type="molecule type" value="Genomic_DNA"/>
</dbReference>
<reference evidence="9 10" key="1">
    <citation type="journal article" date="2014" name="Genome Announc.">
        <title>Draft genome sequence of the pathogenic fungus Scedosporium apiospermum.</title>
        <authorList>
            <person name="Vandeputte P."/>
            <person name="Ghamrawi S."/>
            <person name="Rechenmann M."/>
            <person name="Iltis A."/>
            <person name="Giraud S."/>
            <person name="Fleury M."/>
            <person name="Thornton C."/>
            <person name="Delhaes L."/>
            <person name="Meyer W."/>
            <person name="Papon N."/>
            <person name="Bouchara J.P."/>
        </authorList>
    </citation>
    <scope>NUCLEOTIDE SEQUENCE [LARGE SCALE GENOMIC DNA]</scope>
    <source>
        <strain evidence="9 10">IHEM 14462</strain>
    </source>
</reference>
<evidence type="ECO:0000313" key="10">
    <source>
        <dbReference type="Proteomes" id="UP000028545"/>
    </source>
</evidence>
<comment type="caution">
    <text evidence="9">The sequence shown here is derived from an EMBL/GenBank/DDBJ whole genome shotgun (WGS) entry which is preliminary data.</text>
</comment>
<feature type="transmembrane region" description="Helical" evidence="7">
    <location>
        <begin position="218"/>
        <end position="237"/>
    </location>
</feature>
<dbReference type="GO" id="GO:0016020">
    <property type="term" value="C:membrane"/>
    <property type="evidence" value="ECO:0007669"/>
    <property type="project" value="UniProtKB-SubCell"/>
</dbReference>
<organism evidence="9 10">
    <name type="scientific">Pseudallescheria apiosperma</name>
    <name type="common">Scedosporium apiospermum</name>
    <dbReference type="NCBI Taxonomy" id="563466"/>
    <lineage>
        <taxon>Eukaryota</taxon>
        <taxon>Fungi</taxon>
        <taxon>Dikarya</taxon>
        <taxon>Ascomycota</taxon>
        <taxon>Pezizomycotina</taxon>
        <taxon>Sordariomycetes</taxon>
        <taxon>Hypocreomycetidae</taxon>
        <taxon>Microascales</taxon>
        <taxon>Microascaceae</taxon>
        <taxon>Scedosporium</taxon>
    </lineage>
</organism>
<dbReference type="InterPro" id="IPR052337">
    <property type="entry name" value="SAT4-like"/>
</dbReference>
<feature type="compositionally biased region" description="Polar residues" evidence="6">
    <location>
        <begin position="318"/>
        <end position="343"/>
    </location>
</feature>
<keyword evidence="10" id="KW-1185">Reference proteome</keyword>
<comment type="subcellular location">
    <subcellularLocation>
        <location evidence="1">Membrane</location>
        <topology evidence="1">Multi-pass membrane protein</topology>
    </subcellularLocation>
</comment>
<dbReference type="HOGENOM" id="CLU_028200_3_0_1"/>
<evidence type="ECO:0000256" key="7">
    <source>
        <dbReference type="SAM" id="Phobius"/>
    </source>
</evidence>
<evidence type="ECO:0000256" key="1">
    <source>
        <dbReference type="ARBA" id="ARBA00004141"/>
    </source>
</evidence>
<keyword evidence="4 7" id="KW-0472">Membrane</keyword>
<keyword evidence="3 7" id="KW-1133">Transmembrane helix</keyword>
<feature type="transmembrane region" description="Helical" evidence="7">
    <location>
        <begin position="97"/>
        <end position="121"/>
    </location>
</feature>
<dbReference type="InterPro" id="IPR049326">
    <property type="entry name" value="Rhodopsin_dom_fungi"/>
</dbReference>
<keyword evidence="2 7" id="KW-0812">Transmembrane</keyword>
<evidence type="ECO:0000256" key="4">
    <source>
        <dbReference type="ARBA" id="ARBA00023136"/>
    </source>
</evidence>
<dbReference type="VEuPathDB" id="FungiDB:SAPIO_CDS4709"/>
<protein>
    <recommendedName>
        <fullName evidence="8">Rhodopsin domain-containing protein</fullName>
    </recommendedName>
</protein>
<feature type="transmembrane region" description="Helical" evidence="7">
    <location>
        <begin position="181"/>
        <end position="206"/>
    </location>
</feature>
<feature type="transmembrane region" description="Helical" evidence="7">
    <location>
        <begin position="257"/>
        <end position="278"/>
    </location>
</feature>
<feature type="domain" description="Rhodopsin" evidence="8">
    <location>
        <begin position="40"/>
        <end position="279"/>
    </location>
</feature>
<accession>A0A084G7G1</accession>
<dbReference type="PANTHER" id="PTHR33048:SF42">
    <property type="entry name" value="INTEGRAL MEMBRANE PROTEIN"/>
    <property type="match status" value="1"/>
</dbReference>
<evidence type="ECO:0000256" key="2">
    <source>
        <dbReference type="ARBA" id="ARBA00022692"/>
    </source>
</evidence>
<feature type="transmembrane region" description="Helical" evidence="7">
    <location>
        <begin position="56"/>
        <end position="77"/>
    </location>
</feature>
<dbReference type="Proteomes" id="UP000028545">
    <property type="component" value="Unassembled WGS sequence"/>
</dbReference>
<evidence type="ECO:0000256" key="3">
    <source>
        <dbReference type="ARBA" id="ARBA00022989"/>
    </source>
</evidence>
<feature type="transmembrane region" description="Helical" evidence="7">
    <location>
        <begin position="133"/>
        <end position="155"/>
    </location>
</feature>
<dbReference type="GeneID" id="27723781"/>
<gene>
    <name evidence="9" type="ORF">SAPIO_CDS4709</name>
</gene>
<dbReference type="PANTHER" id="PTHR33048">
    <property type="entry name" value="PTH11-LIKE INTEGRAL MEMBRANE PROTEIN (AFU_ORTHOLOGUE AFUA_5G11245)"/>
    <property type="match status" value="1"/>
</dbReference>